<evidence type="ECO:0000256" key="2">
    <source>
        <dbReference type="RuleBase" id="RU364082"/>
    </source>
</evidence>
<dbReference type="Gene3D" id="3.40.50.720">
    <property type="entry name" value="NAD(P)-binding Rossmann-like Domain"/>
    <property type="match status" value="1"/>
</dbReference>
<dbReference type="GO" id="GO:0008831">
    <property type="term" value="F:dTDP-4-dehydrorhamnose reductase activity"/>
    <property type="evidence" value="ECO:0007669"/>
    <property type="project" value="UniProtKB-EC"/>
</dbReference>
<dbReference type="EC" id="1.1.1.133" evidence="2"/>
<dbReference type="InterPro" id="IPR029903">
    <property type="entry name" value="RmlD-like-bd"/>
</dbReference>
<reference evidence="5" key="1">
    <citation type="journal article" date="2019" name="Int. J. Syst. Evol. Microbiol.">
        <title>The Global Catalogue of Microorganisms (GCM) 10K type strain sequencing project: providing services to taxonomists for standard genome sequencing and annotation.</title>
        <authorList>
            <consortium name="The Broad Institute Genomics Platform"/>
            <consortium name="The Broad Institute Genome Sequencing Center for Infectious Disease"/>
            <person name="Wu L."/>
            <person name="Ma J."/>
        </authorList>
    </citation>
    <scope>NUCLEOTIDE SEQUENCE [LARGE SCALE GENOMIC DNA]</scope>
    <source>
        <strain evidence="5">WLHS5</strain>
    </source>
</reference>
<comment type="similarity">
    <text evidence="1 2">Belongs to the dTDP-4-dehydrorhamnose reductase family.</text>
</comment>
<evidence type="ECO:0000259" key="3">
    <source>
        <dbReference type="Pfam" id="PF04321"/>
    </source>
</evidence>
<proteinExistence type="inferred from homology"/>
<dbReference type="EMBL" id="JBHTCJ010000003">
    <property type="protein sequence ID" value="MFC7341466.1"/>
    <property type="molecule type" value="Genomic_DNA"/>
</dbReference>
<name>A0ABW2LKZ5_9PSEU</name>
<dbReference type="PANTHER" id="PTHR10491:SF4">
    <property type="entry name" value="METHIONINE ADENOSYLTRANSFERASE 2 SUBUNIT BETA"/>
    <property type="match status" value="1"/>
</dbReference>
<organism evidence="4 5">
    <name type="scientific">Saccharopolyspora griseoalba</name>
    <dbReference type="NCBI Taxonomy" id="1431848"/>
    <lineage>
        <taxon>Bacteria</taxon>
        <taxon>Bacillati</taxon>
        <taxon>Actinomycetota</taxon>
        <taxon>Actinomycetes</taxon>
        <taxon>Pseudonocardiales</taxon>
        <taxon>Pseudonocardiaceae</taxon>
        <taxon>Saccharopolyspora</taxon>
    </lineage>
</organism>
<gene>
    <name evidence="4" type="primary">rfbD</name>
    <name evidence="4" type="ORF">ACFQRI_08565</name>
</gene>
<dbReference type="Proteomes" id="UP001596504">
    <property type="component" value="Unassembled WGS sequence"/>
</dbReference>
<keyword evidence="2 4" id="KW-0560">Oxidoreductase</keyword>
<sequence>MGTAQEARGGGPVTRLAVLVPGGRGQVGSELTARLGARPGALVHAPGSAELDITDAEAVRDAVDSFAEAARDADLNPVVINSAAYTAVDAAESDPRAAARVNAEGPATLSAACAAGDLPLLHVSTDYVFSGDGTKPYLPTDEPGPRTAYGRTKLEGEEAVLASGARAWVVRTAWVYGARGGNFVKTMARVAAQRDVLRVVDDQVGSPTWAADLAGGLLQLAERVAQGSGPKSRILHCTNAGETTWFAFARAVFAELGLDPERISPCTTEEYPVATPRPTYSVLSGEAWQEAGLTPLRPWREALAAAFATDGPALSAG</sequence>
<evidence type="ECO:0000313" key="4">
    <source>
        <dbReference type="EMBL" id="MFC7341466.1"/>
    </source>
</evidence>
<dbReference type="Gene3D" id="3.90.25.10">
    <property type="entry name" value="UDP-galactose 4-epimerase, domain 1"/>
    <property type="match status" value="1"/>
</dbReference>
<dbReference type="PANTHER" id="PTHR10491">
    <property type="entry name" value="DTDP-4-DEHYDRORHAMNOSE REDUCTASE"/>
    <property type="match status" value="1"/>
</dbReference>
<dbReference type="InterPro" id="IPR005913">
    <property type="entry name" value="dTDP_dehydrorham_reduct"/>
</dbReference>
<accession>A0ABW2LKZ5</accession>
<evidence type="ECO:0000256" key="1">
    <source>
        <dbReference type="ARBA" id="ARBA00010944"/>
    </source>
</evidence>
<dbReference type="Pfam" id="PF04321">
    <property type="entry name" value="RmlD_sub_bind"/>
    <property type="match status" value="1"/>
</dbReference>
<comment type="pathway">
    <text evidence="2">Carbohydrate biosynthesis; dTDP-L-rhamnose biosynthesis.</text>
</comment>
<dbReference type="SUPFAM" id="SSF51735">
    <property type="entry name" value="NAD(P)-binding Rossmann-fold domains"/>
    <property type="match status" value="1"/>
</dbReference>
<dbReference type="CDD" id="cd05254">
    <property type="entry name" value="dTDP_HR_like_SDR_e"/>
    <property type="match status" value="1"/>
</dbReference>
<dbReference type="NCBIfam" id="TIGR01214">
    <property type="entry name" value="rmlD"/>
    <property type="match status" value="1"/>
</dbReference>
<keyword evidence="5" id="KW-1185">Reference proteome</keyword>
<protein>
    <recommendedName>
        <fullName evidence="2">dTDP-4-dehydrorhamnose reductase</fullName>
        <ecNumber evidence="2">1.1.1.133</ecNumber>
    </recommendedName>
</protein>
<feature type="domain" description="RmlD-like substrate binding" evidence="3">
    <location>
        <begin position="18"/>
        <end position="308"/>
    </location>
</feature>
<comment type="caution">
    <text evidence="4">The sequence shown here is derived from an EMBL/GenBank/DDBJ whole genome shotgun (WGS) entry which is preliminary data.</text>
</comment>
<comment type="function">
    <text evidence="2">Catalyzes the reduction of dTDP-6-deoxy-L-lyxo-4-hexulose to yield dTDP-L-rhamnose.</text>
</comment>
<keyword evidence="2" id="KW-0521">NADP</keyword>
<evidence type="ECO:0000313" key="5">
    <source>
        <dbReference type="Proteomes" id="UP001596504"/>
    </source>
</evidence>
<dbReference type="RefSeq" id="WP_380666333.1">
    <property type="nucleotide sequence ID" value="NZ_JBHTCJ010000003.1"/>
</dbReference>
<dbReference type="InterPro" id="IPR036291">
    <property type="entry name" value="NAD(P)-bd_dom_sf"/>
</dbReference>